<keyword evidence="2" id="KW-1185">Reference proteome</keyword>
<evidence type="ECO:0000313" key="1">
    <source>
        <dbReference type="EMBL" id="GFN81523.1"/>
    </source>
</evidence>
<dbReference type="AlphaFoldDB" id="A0AAV3YEX1"/>
<accession>A0AAV3YEX1</accession>
<reference evidence="1 2" key="1">
    <citation type="journal article" date="2021" name="Elife">
        <title>Chloroplast acquisition without the gene transfer in kleptoplastic sea slugs, Plakobranchus ocellatus.</title>
        <authorList>
            <person name="Maeda T."/>
            <person name="Takahashi S."/>
            <person name="Yoshida T."/>
            <person name="Shimamura S."/>
            <person name="Takaki Y."/>
            <person name="Nagai Y."/>
            <person name="Toyoda A."/>
            <person name="Suzuki Y."/>
            <person name="Arimoto A."/>
            <person name="Ishii H."/>
            <person name="Satoh N."/>
            <person name="Nishiyama T."/>
            <person name="Hasebe M."/>
            <person name="Maruyama T."/>
            <person name="Minagawa J."/>
            <person name="Obokata J."/>
            <person name="Shigenobu S."/>
        </authorList>
    </citation>
    <scope>NUCLEOTIDE SEQUENCE [LARGE SCALE GENOMIC DNA]</scope>
</reference>
<gene>
    <name evidence="1" type="ORF">PoB_000802900</name>
</gene>
<dbReference type="Proteomes" id="UP000735302">
    <property type="component" value="Unassembled WGS sequence"/>
</dbReference>
<comment type="caution">
    <text evidence="1">The sequence shown here is derived from an EMBL/GenBank/DDBJ whole genome shotgun (WGS) entry which is preliminary data.</text>
</comment>
<dbReference type="EMBL" id="BLXT01000945">
    <property type="protein sequence ID" value="GFN81523.1"/>
    <property type="molecule type" value="Genomic_DNA"/>
</dbReference>
<proteinExistence type="predicted"/>
<sequence>MCACSRAHVRTPPIFPPLAVSDCIHIQNETKPHPTKWDKTGKVIEVHHFDQYFVRVNGSGCSTLRNRKFLQKFIPVIPRMPILIAPGYSLRIKMPSVCNELTTPNVPPLKPNPKPGLPPLNDLPQTPTPRLSAIVSSTQLQLPPSPDRQDLFLRRCICNPENHNCWHPLCSSHFIAIQHPWPEGANCQCHSSNRSISLLPSTLH</sequence>
<protein>
    <submittedName>
        <fullName evidence="1">Transcription factor iiib 90 kDa subunit</fullName>
    </submittedName>
</protein>
<organism evidence="1 2">
    <name type="scientific">Plakobranchus ocellatus</name>
    <dbReference type="NCBI Taxonomy" id="259542"/>
    <lineage>
        <taxon>Eukaryota</taxon>
        <taxon>Metazoa</taxon>
        <taxon>Spiralia</taxon>
        <taxon>Lophotrochozoa</taxon>
        <taxon>Mollusca</taxon>
        <taxon>Gastropoda</taxon>
        <taxon>Heterobranchia</taxon>
        <taxon>Euthyneura</taxon>
        <taxon>Panpulmonata</taxon>
        <taxon>Sacoglossa</taxon>
        <taxon>Placobranchoidea</taxon>
        <taxon>Plakobranchidae</taxon>
        <taxon>Plakobranchus</taxon>
    </lineage>
</organism>
<evidence type="ECO:0000313" key="2">
    <source>
        <dbReference type="Proteomes" id="UP000735302"/>
    </source>
</evidence>
<name>A0AAV3YEX1_9GAST</name>